<name>A0A9X4JWC9_9FIRM</name>
<evidence type="ECO:0000256" key="3">
    <source>
        <dbReference type="ARBA" id="ARBA00023082"/>
    </source>
</evidence>
<evidence type="ECO:0000313" key="7">
    <source>
        <dbReference type="EMBL" id="MDF9408893.1"/>
    </source>
</evidence>
<evidence type="ECO:0000259" key="6">
    <source>
        <dbReference type="Pfam" id="PF08281"/>
    </source>
</evidence>
<evidence type="ECO:0000256" key="1">
    <source>
        <dbReference type="ARBA" id="ARBA00010641"/>
    </source>
</evidence>
<keyword evidence="4" id="KW-0804">Transcription</keyword>
<evidence type="ECO:0000259" key="5">
    <source>
        <dbReference type="Pfam" id="PF04542"/>
    </source>
</evidence>
<reference evidence="7" key="1">
    <citation type="submission" date="2022-02" db="EMBL/GenBank/DDBJ databases">
        <authorList>
            <person name="Leng L."/>
        </authorList>
    </citation>
    <scope>NUCLEOTIDE SEQUENCE</scope>
    <source>
        <strain evidence="7">JI</strain>
    </source>
</reference>
<dbReference type="Pfam" id="PF08281">
    <property type="entry name" value="Sigma70_r4_2"/>
    <property type="match status" value="1"/>
</dbReference>
<dbReference type="InterPro" id="IPR013324">
    <property type="entry name" value="RNA_pol_sigma_r3/r4-like"/>
</dbReference>
<dbReference type="Proteomes" id="UP001154312">
    <property type="component" value="Unassembled WGS sequence"/>
</dbReference>
<dbReference type="Gene3D" id="1.10.1740.10">
    <property type="match status" value="1"/>
</dbReference>
<dbReference type="SUPFAM" id="SSF88659">
    <property type="entry name" value="Sigma3 and sigma4 domains of RNA polymerase sigma factors"/>
    <property type="match status" value="1"/>
</dbReference>
<evidence type="ECO:0000313" key="8">
    <source>
        <dbReference type="Proteomes" id="UP001154312"/>
    </source>
</evidence>
<comment type="similarity">
    <text evidence="1">Belongs to the sigma-70 factor family. ECF subfamily.</text>
</comment>
<evidence type="ECO:0000256" key="4">
    <source>
        <dbReference type="ARBA" id="ARBA00023163"/>
    </source>
</evidence>
<dbReference type="InterPro" id="IPR036388">
    <property type="entry name" value="WH-like_DNA-bd_sf"/>
</dbReference>
<keyword evidence="2" id="KW-0805">Transcription regulation</keyword>
<dbReference type="InterPro" id="IPR014284">
    <property type="entry name" value="RNA_pol_sigma-70_dom"/>
</dbReference>
<dbReference type="InterPro" id="IPR013325">
    <property type="entry name" value="RNA_pol_sigma_r2"/>
</dbReference>
<dbReference type="GO" id="GO:0003677">
    <property type="term" value="F:DNA binding"/>
    <property type="evidence" value="ECO:0007669"/>
    <property type="project" value="InterPro"/>
</dbReference>
<comment type="caution">
    <text evidence="7">The sequence shown here is derived from an EMBL/GenBank/DDBJ whole genome shotgun (WGS) entry which is preliminary data.</text>
</comment>
<gene>
    <name evidence="7" type="ORF">L7E55_11080</name>
</gene>
<dbReference type="InterPro" id="IPR007627">
    <property type="entry name" value="RNA_pol_sigma70_r2"/>
</dbReference>
<protein>
    <submittedName>
        <fullName evidence="7">Sigma-70 family RNA polymerase sigma factor</fullName>
    </submittedName>
</protein>
<dbReference type="SUPFAM" id="SSF88946">
    <property type="entry name" value="Sigma2 domain of RNA polymerase sigma factors"/>
    <property type="match status" value="1"/>
</dbReference>
<dbReference type="GO" id="GO:0016987">
    <property type="term" value="F:sigma factor activity"/>
    <property type="evidence" value="ECO:0007669"/>
    <property type="project" value="UniProtKB-KW"/>
</dbReference>
<organism evidence="7 8">
    <name type="scientific">Pelotomaculum isophthalicicum JI</name>
    <dbReference type="NCBI Taxonomy" id="947010"/>
    <lineage>
        <taxon>Bacteria</taxon>
        <taxon>Bacillati</taxon>
        <taxon>Bacillota</taxon>
        <taxon>Clostridia</taxon>
        <taxon>Eubacteriales</taxon>
        <taxon>Desulfotomaculaceae</taxon>
        <taxon>Pelotomaculum</taxon>
    </lineage>
</organism>
<dbReference type="EMBL" id="JAKOAV010000020">
    <property type="protein sequence ID" value="MDF9408893.1"/>
    <property type="molecule type" value="Genomic_DNA"/>
</dbReference>
<proteinExistence type="inferred from homology"/>
<dbReference type="PANTHER" id="PTHR43133">
    <property type="entry name" value="RNA POLYMERASE ECF-TYPE SIGMA FACTO"/>
    <property type="match status" value="1"/>
</dbReference>
<evidence type="ECO:0000256" key="2">
    <source>
        <dbReference type="ARBA" id="ARBA00023015"/>
    </source>
</evidence>
<keyword evidence="8" id="KW-1185">Reference proteome</keyword>
<dbReference type="CDD" id="cd06171">
    <property type="entry name" value="Sigma70_r4"/>
    <property type="match status" value="1"/>
</dbReference>
<dbReference type="AlphaFoldDB" id="A0A9X4JWC9"/>
<dbReference type="PANTHER" id="PTHR43133:SF51">
    <property type="entry name" value="RNA POLYMERASE SIGMA FACTOR"/>
    <property type="match status" value="1"/>
</dbReference>
<dbReference type="InterPro" id="IPR013249">
    <property type="entry name" value="RNA_pol_sigma70_r4_t2"/>
</dbReference>
<dbReference type="Pfam" id="PF04542">
    <property type="entry name" value="Sigma70_r2"/>
    <property type="match status" value="1"/>
</dbReference>
<dbReference type="GO" id="GO:0006352">
    <property type="term" value="P:DNA-templated transcription initiation"/>
    <property type="evidence" value="ECO:0007669"/>
    <property type="project" value="InterPro"/>
</dbReference>
<dbReference type="NCBIfam" id="TIGR02937">
    <property type="entry name" value="sigma70-ECF"/>
    <property type="match status" value="1"/>
</dbReference>
<dbReference type="Gene3D" id="1.10.10.10">
    <property type="entry name" value="Winged helix-like DNA-binding domain superfamily/Winged helix DNA-binding domain"/>
    <property type="match status" value="1"/>
</dbReference>
<accession>A0A9X4JWC9</accession>
<keyword evidence="3" id="KW-0731">Sigma factor</keyword>
<dbReference type="RefSeq" id="WP_277444300.1">
    <property type="nucleotide sequence ID" value="NZ_JAKOAV010000020.1"/>
</dbReference>
<dbReference type="InterPro" id="IPR039425">
    <property type="entry name" value="RNA_pol_sigma-70-like"/>
</dbReference>
<sequence>MVEVSLIEQVKTGDLTAFEKLVQSTQQRGLNIAYGILNDPYDAEEVLQEAYLQVYHNIVKLKAPEAFRNWFAKIITHLAFRRSREKGRFKTVPLDYVSQVEDTFIDEPETIALKKEQQDRLIDALKTLPDEYKAALILREWEDYSYKEISEILDIPLGTVKSRIFSARKILLKKLGEEGF</sequence>
<feature type="domain" description="RNA polymerase sigma factor 70 region 4 type 2" evidence="6">
    <location>
        <begin position="119"/>
        <end position="170"/>
    </location>
</feature>
<feature type="domain" description="RNA polymerase sigma-70 region 2" evidence="5">
    <location>
        <begin position="21"/>
        <end position="88"/>
    </location>
</feature>